<sequence>MFVSKVPSIGACVGSIATIYSLSNSVKAEESACHDCKRLGKRLPKARELPIYCKKEDDVVIEYDKKSELPLLNEISVVRMQISGVLTYLDVFKEKAVHVYETGIAHSQSSLDYMTSEENQIPRIITITSAGLLGILLARKGGYFKKAFYGSIGSGIAFSAFYPSTAKEYFSSAFDYTKHHTTNALEQYGGYDAKKISEDASQQIEVIKKTLMLEGVTNKMKEWFEANKEKASKTLKEATTSVNKKDEPTKTLN</sequence>
<evidence type="ECO:0000256" key="1">
    <source>
        <dbReference type="ARBA" id="ARBA00004325"/>
    </source>
</evidence>
<evidence type="ECO:0000256" key="4">
    <source>
        <dbReference type="ARBA" id="ARBA00022989"/>
    </source>
</evidence>
<gene>
    <name evidence="9" type="ORF">JTE90_010062</name>
</gene>
<dbReference type="Pfam" id="PF09769">
    <property type="entry name" value="ApoO"/>
    <property type="match status" value="1"/>
</dbReference>
<feature type="region of interest" description="Disordered" evidence="8">
    <location>
        <begin position="230"/>
        <end position="253"/>
    </location>
</feature>
<proteinExistence type="inferred from homology"/>
<evidence type="ECO:0000256" key="7">
    <source>
        <dbReference type="RuleBase" id="RU363021"/>
    </source>
</evidence>
<evidence type="ECO:0000256" key="6">
    <source>
        <dbReference type="ARBA" id="ARBA00023136"/>
    </source>
</evidence>
<dbReference type="InterPro" id="IPR019166">
    <property type="entry name" value="MIC26/MIC27"/>
</dbReference>
<dbReference type="PANTHER" id="PTHR14564">
    <property type="entry name" value="MICOS COMPLEX SUBUNIT MIC26 / MIC27 FAMILY MEMBER"/>
    <property type="match status" value="1"/>
</dbReference>
<comment type="subunit">
    <text evidence="7">Component of the mitochondrial contact site and cristae organizing system (MICOS) complex.</text>
</comment>
<evidence type="ECO:0000256" key="2">
    <source>
        <dbReference type="ARBA" id="ARBA00010904"/>
    </source>
</evidence>
<accession>A0AAV6UWV5</accession>
<protein>
    <recommendedName>
        <fullName evidence="7">MICOS complex subunit</fullName>
    </recommendedName>
</protein>
<evidence type="ECO:0000313" key="10">
    <source>
        <dbReference type="Proteomes" id="UP000827092"/>
    </source>
</evidence>
<dbReference type="EMBL" id="JAFNEN010000225">
    <property type="protein sequence ID" value="KAG8188970.1"/>
    <property type="molecule type" value="Genomic_DNA"/>
</dbReference>
<keyword evidence="6" id="KW-0472">Membrane</keyword>
<dbReference type="GO" id="GO:0061617">
    <property type="term" value="C:MICOS complex"/>
    <property type="evidence" value="ECO:0007669"/>
    <property type="project" value="UniProtKB-UniRule"/>
</dbReference>
<dbReference type="InterPro" id="IPR033182">
    <property type="entry name" value="MIC26/MIC27_animal"/>
</dbReference>
<comment type="function">
    <text evidence="7">Component of the MICOS complex, a large protein complex of the mitochondrial inner membrane that plays crucial roles in the maintenance of crista junctions, inner membrane architecture, and formation of contact sites to the outer membrane.</text>
</comment>
<dbReference type="Proteomes" id="UP000827092">
    <property type="component" value="Unassembled WGS sequence"/>
</dbReference>
<keyword evidence="10" id="KW-1185">Reference proteome</keyword>
<keyword evidence="7" id="KW-0999">Mitochondrion inner membrane</keyword>
<comment type="similarity">
    <text evidence="2">Belongs to the apolipoprotein O/MICOS complex subunit Mic27 family.</text>
</comment>
<keyword evidence="3" id="KW-0812">Transmembrane</keyword>
<dbReference type="GO" id="GO:0042407">
    <property type="term" value="P:cristae formation"/>
    <property type="evidence" value="ECO:0007669"/>
    <property type="project" value="InterPro"/>
</dbReference>
<keyword evidence="4" id="KW-1133">Transmembrane helix</keyword>
<evidence type="ECO:0000256" key="8">
    <source>
        <dbReference type="SAM" id="MobiDB-lite"/>
    </source>
</evidence>
<evidence type="ECO:0000256" key="3">
    <source>
        <dbReference type="ARBA" id="ARBA00022692"/>
    </source>
</evidence>
<organism evidence="9 10">
    <name type="scientific">Oedothorax gibbosus</name>
    <dbReference type="NCBI Taxonomy" id="931172"/>
    <lineage>
        <taxon>Eukaryota</taxon>
        <taxon>Metazoa</taxon>
        <taxon>Ecdysozoa</taxon>
        <taxon>Arthropoda</taxon>
        <taxon>Chelicerata</taxon>
        <taxon>Arachnida</taxon>
        <taxon>Araneae</taxon>
        <taxon>Araneomorphae</taxon>
        <taxon>Entelegynae</taxon>
        <taxon>Araneoidea</taxon>
        <taxon>Linyphiidae</taxon>
        <taxon>Erigoninae</taxon>
        <taxon>Oedothorax</taxon>
    </lineage>
</organism>
<comment type="caution">
    <text evidence="9">The sequence shown here is derived from an EMBL/GenBank/DDBJ whole genome shotgun (WGS) entry which is preliminary data.</text>
</comment>
<feature type="compositionally biased region" description="Basic and acidic residues" evidence="8">
    <location>
        <begin position="243"/>
        <end position="253"/>
    </location>
</feature>
<comment type="subcellular location">
    <subcellularLocation>
        <location evidence="7">Mitochondrion inner membrane</location>
    </subcellularLocation>
    <subcellularLocation>
        <location evidence="1">Mitochondrion membrane</location>
    </subcellularLocation>
</comment>
<dbReference type="AlphaFoldDB" id="A0AAV6UWV5"/>
<name>A0AAV6UWV5_9ARAC</name>
<evidence type="ECO:0000313" key="9">
    <source>
        <dbReference type="EMBL" id="KAG8188970.1"/>
    </source>
</evidence>
<evidence type="ECO:0000256" key="5">
    <source>
        <dbReference type="ARBA" id="ARBA00023128"/>
    </source>
</evidence>
<reference evidence="9 10" key="1">
    <citation type="journal article" date="2022" name="Nat. Ecol. Evol.">
        <title>A masculinizing supergene underlies an exaggerated male reproductive morph in a spider.</title>
        <authorList>
            <person name="Hendrickx F."/>
            <person name="De Corte Z."/>
            <person name="Sonet G."/>
            <person name="Van Belleghem S.M."/>
            <person name="Kostlbacher S."/>
            <person name="Vangestel C."/>
        </authorList>
    </citation>
    <scope>NUCLEOTIDE SEQUENCE [LARGE SCALE GENOMIC DNA]</scope>
    <source>
        <strain evidence="9">W744_W776</strain>
    </source>
</reference>
<keyword evidence="5 7" id="KW-0496">Mitochondrion</keyword>